<dbReference type="PROSITE" id="PS51702">
    <property type="entry name" value="HTH_MU"/>
    <property type="match status" value="1"/>
</dbReference>
<evidence type="ECO:0000259" key="1">
    <source>
        <dbReference type="PROSITE" id="PS50994"/>
    </source>
</evidence>
<dbReference type="InterPro" id="IPR015378">
    <property type="entry name" value="Transposase-like_Mu_C"/>
</dbReference>
<dbReference type="GO" id="GO:0003677">
    <property type="term" value="F:DNA binding"/>
    <property type="evidence" value="ECO:0007669"/>
    <property type="project" value="InterPro"/>
</dbReference>
<gene>
    <name evidence="3" type="ORF">DSCW_08490</name>
</gene>
<accession>A0A5K7YUH8</accession>
<sequence>MQALTAKEISKLLGVTVRASRKRALKEGWKYSLATGRGGKIKHYPVNRLPEDIRLLYNKEIVCNLPEASTNRLPMAAPEKTPVPAMTEKQKAVFSAKTDLLLQYIRTLAAAGHGNKAVARDNFILAYNSGLIFEEIHAIVGPVSWKTIEGWKRTIRAGGDLSDRRGRWRRGKSIVTAQQATIILQISLHPNKRLISEIIRKAKNRMAELGIDNGHSPDTYRRWLMDFKAHNYDIWCFQRHGKKYWNDNCCYSIERNPELINVGDILVADGHKLNFQILNPWTGKIERMQLITFFDMRSNMPCGWEIAPTENTVAISVALRRAILMLGKIPRVVYLDNGKAFKAKYFQGTGLDTDLEQAGLSGIYSNLGIQTIFAWAYHGQSKTVERFFGVMAEMERDAPTYTGTSIANKPPRLMRGEKLHRKVYEKVVAGKCLTMEMAHCMVANWMDEYARRPQERSKYLKGWAPIDLFEPGRGKGVDPMELTALMWTRKDALVRASRISHMGRYYYHENLYGRHHKVEIYYDIQDPGYIAVYEDGEFVCIAHEQETTHPAARQLGTEEDNLQLERQIAIKRHQYKLASGLSKMLLEKEVLPAHQQQLERDGVTPAGPLQIDRESAPKQLTAADEKRIEREAAEYFESHEEKPVNVFAELDQLDEPDRYEQLVRLEARQVVIPKKWLAFMRYFEQTPTYRSLEENDYWEQVRKKEAVMAEAM</sequence>
<dbReference type="InterPro" id="IPR036397">
    <property type="entry name" value="RNaseH_sf"/>
</dbReference>
<feature type="domain" description="HTH Mu-type" evidence="2">
    <location>
        <begin position="1"/>
        <end position="65"/>
    </location>
</feature>
<dbReference type="Gene3D" id="1.10.10.10">
    <property type="entry name" value="Winged helix-like DNA-binding domain superfamily/Winged helix DNA-binding domain"/>
    <property type="match status" value="1"/>
</dbReference>
<dbReference type="AlphaFoldDB" id="A0A5K7YUH8"/>
<dbReference type="Pfam" id="PF09299">
    <property type="entry name" value="Mu-transpos_C"/>
    <property type="match status" value="1"/>
</dbReference>
<dbReference type="SUPFAM" id="SSF53098">
    <property type="entry name" value="Ribonuclease H-like"/>
    <property type="match status" value="1"/>
</dbReference>
<dbReference type="RefSeq" id="WP_155302542.1">
    <property type="nucleotide sequence ID" value="NZ_AP021875.1"/>
</dbReference>
<feature type="domain" description="Integrase catalytic" evidence="1">
    <location>
        <begin position="253"/>
        <end position="473"/>
    </location>
</feature>
<evidence type="ECO:0000313" key="3">
    <source>
        <dbReference type="EMBL" id="BBO73432.1"/>
    </source>
</evidence>
<dbReference type="InterPro" id="IPR036388">
    <property type="entry name" value="WH-like_DNA-bd_sf"/>
</dbReference>
<proteinExistence type="predicted"/>
<dbReference type="EMBL" id="AP021875">
    <property type="protein sequence ID" value="BBO73432.1"/>
    <property type="molecule type" value="Genomic_DNA"/>
</dbReference>
<dbReference type="Proteomes" id="UP000427769">
    <property type="component" value="Chromosome"/>
</dbReference>
<dbReference type="InterPro" id="IPR001584">
    <property type="entry name" value="Integrase_cat-core"/>
</dbReference>
<evidence type="ECO:0000313" key="4">
    <source>
        <dbReference type="Proteomes" id="UP000427769"/>
    </source>
</evidence>
<keyword evidence="4" id="KW-1185">Reference proteome</keyword>
<dbReference type="InterPro" id="IPR003314">
    <property type="entry name" value="Mu-type_HTH"/>
</dbReference>
<dbReference type="OrthoDB" id="9794201at2"/>
<dbReference type="InterPro" id="IPR012337">
    <property type="entry name" value="RNaseH-like_sf"/>
</dbReference>
<dbReference type="SUPFAM" id="SSF50610">
    <property type="entry name" value="mu transposase, C-terminal domain"/>
    <property type="match status" value="1"/>
</dbReference>
<dbReference type="KEGG" id="dwd:DSCW_08490"/>
<reference evidence="3 4" key="1">
    <citation type="submission" date="2019-11" db="EMBL/GenBank/DDBJ databases">
        <title>Comparative genomics of hydrocarbon-degrading Desulfosarcina strains.</title>
        <authorList>
            <person name="Watanabe M."/>
            <person name="Kojima H."/>
            <person name="Fukui M."/>
        </authorList>
    </citation>
    <scope>NUCLEOTIDE SEQUENCE [LARGE SCALE GENOMIC DNA]</scope>
    <source>
        <strain evidence="3 4">PP31</strain>
    </source>
</reference>
<dbReference type="PROSITE" id="PS50994">
    <property type="entry name" value="INTEGRASE"/>
    <property type="match status" value="1"/>
</dbReference>
<dbReference type="InterPro" id="IPR009004">
    <property type="entry name" value="Transposase_Mu_C"/>
</dbReference>
<evidence type="ECO:0000259" key="2">
    <source>
        <dbReference type="PROSITE" id="PS51702"/>
    </source>
</evidence>
<protein>
    <submittedName>
        <fullName evidence="3">Transposase</fullName>
    </submittedName>
</protein>
<name>A0A5K7YUH8_9BACT</name>
<dbReference type="Gene3D" id="3.30.420.10">
    <property type="entry name" value="Ribonuclease H-like superfamily/Ribonuclease H"/>
    <property type="match status" value="1"/>
</dbReference>
<organism evidence="3 4">
    <name type="scientific">Desulfosarcina widdelii</name>
    <dbReference type="NCBI Taxonomy" id="947919"/>
    <lineage>
        <taxon>Bacteria</taxon>
        <taxon>Pseudomonadati</taxon>
        <taxon>Thermodesulfobacteriota</taxon>
        <taxon>Desulfobacteria</taxon>
        <taxon>Desulfobacterales</taxon>
        <taxon>Desulfosarcinaceae</taxon>
        <taxon>Desulfosarcina</taxon>
    </lineage>
</organism>
<dbReference type="GO" id="GO:0015074">
    <property type="term" value="P:DNA integration"/>
    <property type="evidence" value="ECO:0007669"/>
    <property type="project" value="InterPro"/>
</dbReference>